<organism evidence="2 3">
    <name type="scientific">Luteimicrobium subarcticum</name>
    <dbReference type="NCBI Taxonomy" id="620910"/>
    <lineage>
        <taxon>Bacteria</taxon>
        <taxon>Bacillati</taxon>
        <taxon>Actinomycetota</taxon>
        <taxon>Actinomycetes</taxon>
        <taxon>Micrococcales</taxon>
        <taxon>Luteimicrobium</taxon>
    </lineage>
</organism>
<dbReference type="AlphaFoldDB" id="A0A2M8WVZ1"/>
<name>A0A2M8WVZ1_9MICO</name>
<keyword evidence="1" id="KW-1133">Transmembrane helix</keyword>
<reference evidence="2 3" key="1">
    <citation type="submission" date="2017-11" db="EMBL/GenBank/DDBJ databases">
        <title>Genomic Encyclopedia of Archaeal and Bacterial Type Strains, Phase II (KMG-II): From Individual Species to Whole Genera.</title>
        <authorList>
            <person name="Goeker M."/>
        </authorList>
    </citation>
    <scope>NUCLEOTIDE SEQUENCE [LARGE SCALE GENOMIC DNA]</scope>
    <source>
        <strain evidence="2 3">DSM 22413</strain>
    </source>
</reference>
<protein>
    <submittedName>
        <fullName evidence="2">Uncharacterized protein</fullName>
    </submittedName>
</protein>
<feature type="transmembrane region" description="Helical" evidence="1">
    <location>
        <begin position="6"/>
        <end position="28"/>
    </location>
</feature>
<evidence type="ECO:0000256" key="1">
    <source>
        <dbReference type="SAM" id="Phobius"/>
    </source>
</evidence>
<evidence type="ECO:0000313" key="3">
    <source>
        <dbReference type="Proteomes" id="UP000231586"/>
    </source>
</evidence>
<keyword evidence="3" id="KW-1185">Reference proteome</keyword>
<dbReference type="Proteomes" id="UP000231586">
    <property type="component" value="Unassembled WGS sequence"/>
</dbReference>
<sequence length="35" mass="3990">MTGTEIFFVTLLSVTSLVIVWFAGYAVYRLYSGQR</sequence>
<keyword evidence="1" id="KW-0812">Transmembrane</keyword>
<proteinExistence type="predicted"/>
<comment type="caution">
    <text evidence="2">The sequence shown here is derived from an EMBL/GenBank/DDBJ whole genome shotgun (WGS) entry which is preliminary data.</text>
</comment>
<dbReference type="EMBL" id="PGTZ01000006">
    <property type="protein sequence ID" value="PJI95092.1"/>
    <property type="molecule type" value="Genomic_DNA"/>
</dbReference>
<keyword evidence="1" id="KW-0472">Membrane</keyword>
<accession>A0A2M8WVZ1</accession>
<gene>
    <name evidence="2" type="ORF">CLV34_0945</name>
</gene>
<evidence type="ECO:0000313" key="2">
    <source>
        <dbReference type="EMBL" id="PJI95092.1"/>
    </source>
</evidence>